<dbReference type="SUPFAM" id="SSF81383">
    <property type="entry name" value="F-box domain"/>
    <property type="match status" value="1"/>
</dbReference>
<dbReference type="Pfam" id="PF12937">
    <property type="entry name" value="F-box-like"/>
    <property type="match status" value="1"/>
</dbReference>
<sequence length="475" mass="55181">MTTTEDQAARLPTDVLAEVLRRVPPRWIAAARCVCRAWRDAVDGRRLLRADLLPLSLAGLFVHFDEHKLPEFLARPSPSPSPSARAVSGNLSFLPSASPHCGYSWNVDGAEWKSYNIKDHCNGLLLLKNNRVVNPATRRWNTLPAAPAKRGAGNVKYRARLAYDPMVSPYYEVINIPTLRFYRREEEKDPLMEESEWPPSLCKMYVFSSKSGFWEEKDFVRQGDATGTAGEARERYSEFSAAYFREALYLHCQTDFLMRISSSNKTYSVIKPPADLKAERYLQMKIAKSEKGVYFVALDARWHKDKRWLRVWILNESSGQMVWVLKHDIDLKHKPCRWFSRRAKWILEDINYCMFRASSYPEDSNKAETAADKFEWNSDEDVENKDIVDHGYLEDMKDLVDDIKLLGVHPYKEIVFLDSSQQTCLAYHLNGSKIEELGDIYPRDYYWFKKLANEQEQVYSFPYTPCWIEEFPGNN</sequence>
<evidence type="ECO:0000259" key="1">
    <source>
        <dbReference type="SMART" id="SM00256"/>
    </source>
</evidence>
<name>A0AAD8TKB5_LOLMU</name>
<comment type="caution">
    <text evidence="2">The sequence shown here is derived from an EMBL/GenBank/DDBJ whole genome shotgun (WGS) entry which is preliminary data.</text>
</comment>
<proteinExistence type="predicted"/>
<evidence type="ECO:0000313" key="2">
    <source>
        <dbReference type="EMBL" id="KAK1683264.1"/>
    </source>
</evidence>
<protein>
    <recommendedName>
        <fullName evidence="1">F-box domain-containing protein</fullName>
    </recommendedName>
</protein>
<dbReference type="Gene3D" id="1.20.1280.50">
    <property type="match status" value="1"/>
</dbReference>
<dbReference type="PANTHER" id="PTHR34591">
    <property type="entry name" value="OS03G0653100 PROTEIN-RELATED"/>
    <property type="match status" value="1"/>
</dbReference>
<accession>A0AAD8TKB5</accession>
<reference evidence="2" key="1">
    <citation type="submission" date="2023-07" db="EMBL/GenBank/DDBJ databases">
        <title>A chromosome-level genome assembly of Lolium multiflorum.</title>
        <authorList>
            <person name="Chen Y."/>
            <person name="Copetti D."/>
            <person name="Kolliker R."/>
            <person name="Studer B."/>
        </authorList>
    </citation>
    <scope>NUCLEOTIDE SEQUENCE</scope>
    <source>
        <strain evidence="2">02402/16</strain>
        <tissue evidence="2">Leaf</tissue>
    </source>
</reference>
<dbReference type="PANTHER" id="PTHR34591:SF55">
    <property type="entry name" value="F-BOX DOMAIN-CONTAINING PROTEIN"/>
    <property type="match status" value="1"/>
</dbReference>
<dbReference type="InterPro" id="IPR036047">
    <property type="entry name" value="F-box-like_dom_sf"/>
</dbReference>
<feature type="domain" description="F-box" evidence="1">
    <location>
        <begin position="11"/>
        <end position="51"/>
    </location>
</feature>
<dbReference type="AlphaFoldDB" id="A0AAD8TKB5"/>
<keyword evidence="3" id="KW-1185">Reference proteome</keyword>
<gene>
    <name evidence="2" type="ORF">QYE76_044112</name>
</gene>
<dbReference type="InterPro" id="IPR001810">
    <property type="entry name" value="F-box_dom"/>
</dbReference>
<organism evidence="2 3">
    <name type="scientific">Lolium multiflorum</name>
    <name type="common">Italian ryegrass</name>
    <name type="synonym">Lolium perenne subsp. multiflorum</name>
    <dbReference type="NCBI Taxonomy" id="4521"/>
    <lineage>
        <taxon>Eukaryota</taxon>
        <taxon>Viridiplantae</taxon>
        <taxon>Streptophyta</taxon>
        <taxon>Embryophyta</taxon>
        <taxon>Tracheophyta</taxon>
        <taxon>Spermatophyta</taxon>
        <taxon>Magnoliopsida</taxon>
        <taxon>Liliopsida</taxon>
        <taxon>Poales</taxon>
        <taxon>Poaceae</taxon>
        <taxon>BOP clade</taxon>
        <taxon>Pooideae</taxon>
        <taxon>Poodae</taxon>
        <taxon>Poeae</taxon>
        <taxon>Poeae Chloroplast Group 2 (Poeae type)</taxon>
        <taxon>Loliodinae</taxon>
        <taxon>Loliinae</taxon>
        <taxon>Lolium</taxon>
    </lineage>
</organism>
<dbReference type="Proteomes" id="UP001231189">
    <property type="component" value="Unassembled WGS sequence"/>
</dbReference>
<dbReference type="SMART" id="SM00256">
    <property type="entry name" value="FBOX"/>
    <property type="match status" value="1"/>
</dbReference>
<evidence type="ECO:0000313" key="3">
    <source>
        <dbReference type="Proteomes" id="UP001231189"/>
    </source>
</evidence>
<dbReference type="EMBL" id="JAUUTY010000002">
    <property type="protein sequence ID" value="KAK1683264.1"/>
    <property type="molecule type" value="Genomic_DNA"/>
</dbReference>